<dbReference type="eggNOG" id="COG0457">
    <property type="taxonomic scope" value="Bacteria"/>
</dbReference>
<dbReference type="SUPFAM" id="SSF48452">
    <property type="entry name" value="TPR-like"/>
    <property type="match status" value="1"/>
</dbReference>
<dbReference type="InterPro" id="IPR027417">
    <property type="entry name" value="P-loop_NTPase"/>
</dbReference>
<organism evidence="2 3">
    <name type="scientific">Pseudoxanthomonas spadix (strain BD-a59)</name>
    <dbReference type="NCBI Taxonomy" id="1045855"/>
    <lineage>
        <taxon>Bacteria</taxon>
        <taxon>Pseudomonadati</taxon>
        <taxon>Pseudomonadota</taxon>
        <taxon>Gammaproteobacteria</taxon>
        <taxon>Lysobacterales</taxon>
        <taxon>Lysobacteraceae</taxon>
        <taxon>Pseudoxanthomonas</taxon>
    </lineage>
</organism>
<dbReference type="InterPro" id="IPR026634">
    <property type="entry name" value="TPST-like"/>
</dbReference>
<dbReference type="PANTHER" id="PTHR12788:SF10">
    <property type="entry name" value="PROTEIN-TYROSINE SULFOTRANSFERASE"/>
    <property type="match status" value="1"/>
</dbReference>
<keyword evidence="1" id="KW-0808">Transferase</keyword>
<dbReference type="SMART" id="SM00028">
    <property type="entry name" value="TPR"/>
    <property type="match status" value="2"/>
</dbReference>
<dbReference type="SUPFAM" id="SSF52540">
    <property type="entry name" value="P-loop containing nucleoside triphosphate hydrolases"/>
    <property type="match status" value="1"/>
</dbReference>
<dbReference type="EMBL" id="CP003093">
    <property type="protein sequence ID" value="AER55700.1"/>
    <property type="molecule type" value="Genomic_DNA"/>
</dbReference>
<dbReference type="HOGENOM" id="CLU_017034_1_0_6"/>
<dbReference type="InterPro" id="IPR011990">
    <property type="entry name" value="TPR-like_helical_dom_sf"/>
</dbReference>
<dbReference type="Pfam" id="PF13181">
    <property type="entry name" value="TPR_8"/>
    <property type="match status" value="1"/>
</dbReference>
<proteinExistence type="predicted"/>
<dbReference type="PANTHER" id="PTHR12788">
    <property type="entry name" value="PROTEIN-TYROSINE SULFOTRANSFERASE 2"/>
    <property type="match status" value="1"/>
</dbReference>
<reference evidence="2 3" key="1">
    <citation type="journal article" date="2012" name="J. Bacteriol.">
        <title>Complete Genome Sequence of the BTEX-Degrading Bacterium Pseudoxanthomonas spadix BD-a59.</title>
        <authorList>
            <person name="Lee S.H."/>
            <person name="Jin H.M."/>
            <person name="Lee H.J."/>
            <person name="Kim J.M."/>
            <person name="Jeon C.O."/>
        </authorList>
    </citation>
    <scope>NUCLEOTIDE SEQUENCE [LARGE SCALE GENOMIC DNA]</scope>
    <source>
        <strain evidence="2 3">BD-a59</strain>
    </source>
</reference>
<keyword evidence="3" id="KW-1185">Reference proteome</keyword>
<dbReference type="STRING" id="1045855.DSC_05245"/>
<gene>
    <name evidence="2" type="ordered locus">DSC_05245</name>
</gene>
<dbReference type="KEGG" id="psd:DSC_05245"/>
<accession>G7UQ88</accession>
<dbReference type="Pfam" id="PF13469">
    <property type="entry name" value="Sulfotransfer_3"/>
    <property type="match status" value="1"/>
</dbReference>
<dbReference type="Gene3D" id="3.40.50.300">
    <property type="entry name" value="P-loop containing nucleotide triphosphate hydrolases"/>
    <property type="match status" value="1"/>
</dbReference>
<sequence>MWVEAEKAVDRKQWDAAERAYRRALASDRSHVPSLIGLSSVLSTQGRHVQAHEAIMAAWAQRPGNPALIYALAQRLRFFNEFAALEQCLSDARFAEQAPVPVVARGVVMLSSIGAHQAAVRMAQRGVARDPNNAAILYVRGNLHLFSGEPEQAEQCYEASLVADPRLYQNSWMLASVRTQTRQANHVDRLRRQLKEANPGKEGEAYLCYALHKELHDLGDYEEAWKALERGCRVKRSHVQYVPRDDARLVDALIERCDRPFVEAASGVPQPAVPIFILGMHRSGTTLLERMLSGHSQVADAGETGSFDAQMQLAANRQYANRLDFEIVERAAGLDYDAVAKGYASAAQWLSRGKPFFTEKLPMNFWNAGFIARALPQARIINLVRDPMDTCFSNLRTLFAGVATYSYVQEELAGFYLQYARLMRHWMEVMPGRILQVSYDALVADPQAVGERVAEYCGLSYQASMAEVERESGRVATASAALARQGVRRDRGQVWKHYQAHLRPLAEALRPLY</sequence>
<evidence type="ECO:0000313" key="2">
    <source>
        <dbReference type="EMBL" id="AER55700.1"/>
    </source>
</evidence>
<dbReference type="InterPro" id="IPR019734">
    <property type="entry name" value="TPR_rpt"/>
</dbReference>
<dbReference type="GO" id="GO:0008476">
    <property type="term" value="F:protein-tyrosine sulfotransferase activity"/>
    <property type="evidence" value="ECO:0007669"/>
    <property type="project" value="InterPro"/>
</dbReference>
<protein>
    <submittedName>
        <fullName evidence="2">Uncharacterized protein</fullName>
    </submittedName>
</protein>
<dbReference type="AlphaFoldDB" id="G7UQ88"/>
<evidence type="ECO:0000256" key="1">
    <source>
        <dbReference type="ARBA" id="ARBA00022679"/>
    </source>
</evidence>
<dbReference type="Proteomes" id="UP000005870">
    <property type="component" value="Chromosome"/>
</dbReference>
<evidence type="ECO:0000313" key="3">
    <source>
        <dbReference type="Proteomes" id="UP000005870"/>
    </source>
</evidence>
<name>G7UQ88_PSEUP</name>
<dbReference type="Gene3D" id="1.25.40.10">
    <property type="entry name" value="Tetratricopeptide repeat domain"/>
    <property type="match status" value="2"/>
</dbReference>